<reference evidence="4" key="1">
    <citation type="submission" date="2021-02" db="EMBL/GenBank/DDBJ databases">
        <authorList>
            <person name="Nowell W R."/>
        </authorList>
    </citation>
    <scope>NUCLEOTIDE SEQUENCE</scope>
</reference>
<sequence length="85" mass="9971">MRWFEGKEEGEIVVGGNGGGIQSNQLNDPTEEKKREYFYVNEQQWIEITQNYSHLFDKIICLNDSFDSIFLQLETLVKDVKIKLI</sequence>
<evidence type="ECO:0000313" key="2">
    <source>
        <dbReference type="EMBL" id="CAF0829022.1"/>
    </source>
</evidence>
<accession>A0A816FP17</accession>
<name>A0A816FP17_9BILA</name>
<dbReference type="AlphaFoldDB" id="A0A816FP17"/>
<dbReference type="Proteomes" id="UP000663877">
    <property type="component" value="Unassembled WGS sequence"/>
</dbReference>
<keyword evidence="5" id="KW-1185">Reference proteome</keyword>
<evidence type="ECO:0000313" key="5">
    <source>
        <dbReference type="Proteomes" id="UP000663832"/>
    </source>
</evidence>
<dbReference type="EMBL" id="CAJNOI010000019">
    <property type="protein sequence ID" value="CAF0829022.1"/>
    <property type="molecule type" value="Genomic_DNA"/>
</dbReference>
<organism evidence="4 5">
    <name type="scientific">Adineta steineri</name>
    <dbReference type="NCBI Taxonomy" id="433720"/>
    <lineage>
        <taxon>Eukaryota</taxon>
        <taxon>Metazoa</taxon>
        <taxon>Spiralia</taxon>
        <taxon>Gnathifera</taxon>
        <taxon>Rotifera</taxon>
        <taxon>Eurotatoria</taxon>
        <taxon>Bdelloidea</taxon>
        <taxon>Adinetida</taxon>
        <taxon>Adinetidae</taxon>
        <taxon>Adineta</taxon>
    </lineage>
</organism>
<proteinExistence type="predicted"/>
<evidence type="ECO:0000313" key="4">
    <source>
        <dbReference type="EMBL" id="CAF1663791.1"/>
    </source>
</evidence>
<dbReference type="EMBL" id="CAJNOM010000010">
    <property type="protein sequence ID" value="CAF0779236.1"/>
    <property type="molecule type" value="Genomic_DNA"/>
</dbReference>
<gene>
    <name evidence="3" type="ORF">BJG266_LOCUS46744</name>
    <name evidence="2" type="ORF">BJG266_LOCUS6684</name>
    <name evidence="1" type="ORF">QVE165_LOCUS3059</name>
    <name evidence="4" type="ORF">QVE165_LOCUS63778</name>
</gene>
<protein>
    <submittedName>
        <fullName evidence="4">Uncharacterized protein</fullName>
    </submittedName>
</protein>
<dbReference type="OrthoDB" id="10179043at2759"/>
<evidence type="ECO:0000313" key="3">
    <source>
        <dbReference type="EMBL" id="CAF1558160.1"/>
    </source>
</evidence>
<comment type="caution">
    <text evidence="4">The sequence shown here is derived from an EMBL/GenBank/DDBJ whole genome shotgun (WGS) entry which is preliminary data.</text>
</comment>
<dbReference type="EMBL" id="CAJNOM010005436">
    <property type="protein sequence ID" value="CAF1663791.1"/>
    <property type="molecule type" value="Genomic_DNA"/>
</dbReference>
<dbReference type="EMBL" id="CAJNOI010005035">
    <property type="protein sequence ID" value="CAF1558160.1"/>
    <property type="molecule type" value="Genomic_DNA"/>
</dbReference>
<evidence type="ECO:0000313" key="1">
    <source>
        <dbReference type="EMBL" id="CAF0779236.1"/>
    </source>
</evidence>
<dbReference type="Proteomes" id="UP000663832">
    <property type="component" value="Unassembled WGS sequence"/>
</dbReference>